<dbReference type="InterPro" id="IPR011041">
    <property type="entry name" value="Quinoprot_gluc/sorb_DH_b-prop"/>
</dbReference>
<name>A0ABN6X638_9MICO</name>
<protein>
    <recommendedName>
        <fullName evidence="1">Glucose/Sorbosone dehydrogenase domain-containing protein</fullName>
    </recommendedName>
</protein>
<dbReference type="Gene3D" id="2.120.10.30">
    <property type="entry name" value="TolB, C-terminal domain"/>
    <property type="match status" value="1"/>
</dbReference>
<sequence length="363" mass="39099">MPRRNHAREPSPSRGLITTASLLLVLPLAACLPSTPSLQEETVTLASGLDAPWSVVRLDDGGVLISQRDDGQVRELTASGDLRTAGNVPGMVSGGEAGLNGLAVREIDGIRWLYAYHATDEDNRVVRMPVTGDPGSLQLDTDREETVIDGIPHASTHNGGRIAFGPDEMLYIGTGDAGRRERARDPEYLGGKILRVTPTGDPAPGNPYGTAVYSLGHRNVQGLAWDSSGTMWASEFGQDTWDELNRIEAGGDYGWPDYEGKAGAADAIDPVAVWAPADASPSGIAVIHDTVYIAGLRGQRLWLFDPAHPDEEPWSFFNERFGRLRDVVPGPDGTFWVLTNNTDGRGQPREGDDRLIQPAFPEG</sequence>
<organism evidence="2 3">
    <name type="scientific">Microbacterium suwonense</name>
    <dbReference type="NCBI Taxonomy" id="683047"/>
    <lineage>
        <taxon>Bacteria</taxon>
        <taxon>Bacillati</taxon>
        <taxon>Actinomycetota</taxon>
        <taxon>Actinomycetes</taxon>
        <taxon>Micrococcales</taxon>
        <taxon>Microbacteriaceae</taxon>
        <taxon>Microbacterium</taxon>
    </lineage>
</organism>
<dbReference type="PANTHER" id="PTHR19328">
    <property type="entry name" value="HEDGEHOG-INTERACTING PROTEIN"/>
    <property type="match status" value="1"/>
</dbReference>
<evidence type="ECO:0000313" key="2">
    <source>
        <dbReference type="EMBL" id="BDZ40062.1"/>
    </source>
</evidence>
<dbReference type="Pfam" id="PF07995">
    <property type="entry name" value="GSDH"/>
    <property type="match status" value="1"/>
</dbReference>
<dbReference type="InterPro" id="IPR011042">
    <property type="entry name" value="6-blade_b-propeller_TolB-like"/>
</dbReference>
<keyword evidence="3" id="KW-1185">Reference proteome</keyword>
<proteinExistence type="predicted"/>
<dbReference type="EMBL" id="AP027728">
    <property type="protein sequence ID" value="BDZ40062.1"/>
    <property type="molecule type" value="Genomic_DNA"/>
</dbReference>
<dbReference type="PANTHER" id="PTHR19328:SF13">
    <property type="entry name" value="HIPL1 PROTEIN"/>
    <property type="match status" value="1"/>
</dbReference>
<evidence type="ECO:0000313" key="3">
    <source>
        <dbReference type="Proteomes" id="UP001321543"/>
    </source>
</evidence>
<reference evidence="3" key="1">
    <citation type="journal article" date="2019" name="Int. J. Syst. Evol. Microbiol.">
        <title>The Global Catalogue of Microorganisms (GCM) 10K type strain sequencing project: providing services to taxonomists for standard genome sequencing and annotation.</title>
        <authorList>
            <consortium name="The Broad Institute Genomics Platform"/>
            <consortium name="The Broad Institute Genome Sequencing Center for Infectious Disease"/>
            <person name="Wu L."/>
            <person name="Ma J."/>
        </authorList>
    </citation>
    <scope>NUCLEOTIDE SEQUENCE [LARGE SCALE GENOMIC DNA]</scope>
    <source>
        <strain evidence="3">NBRC 106310</strain>
    </source>
</reference>
<dbReference type="SUPFAM" id="SSF50952">
    <property type="entry name" value="Soluble quinoprotein glucose dehydrogenase"/>
    <property type="match status" value="1"/>
</dbReference>
<gene>
    <name evidence="2" type="ORF">GCM10025863_26760</name>
</gene>
<accession>A0ABN6X638</accession>
<dbReference type="InterPro" id="IPR012938">
    <property type="entry name" value="Glc/Sorbosone_DH"/>
</dbReference>
<feature type="domain" description="Glucose/Sorbosone dehydrogenase" evidence="1">
    <location>
        <begin position="49"/>
        <end position="345"/>
    </location>
</feature>
<dbReference type="Proteomes" id="UP001321543">
    <property type="component" value="Chromosome"/>
</dbReference>
<evidence type="ECO:0000259" key="1">
    <source>
        <dbReference type="Pfam" id="PF07995"/>
    </source>
</evidence>